<evidence type="ECO:0000313" key="1">
    <source>
        <dbReference type="EMBL" id="KAH3885876.1"/>
    </source>
</evidence>
<sequence>MFCYSLKDHILESDLTTKYMGVTLSQNLSFKHHVGITLKKENSTLGSNNH</sequence>
<proteinExistence type="predicted"/>
<gene>
    <name evidence="1" type="ORF">DPMN_009874</name>
</gene>
<dbReference type="Proteomes" id="UP000828390">
    <property type="component" value="Unassembled WGS sequence"/>
</dbReference>
<comment type="caution">
    <text evidence="1">The sequence shown here is derived from an EMBL/GenBank/DDBJ whole genome shotgun (WGS) entry which is preliminary data.</text>
</comment>
<protein>
    <submittedName>
        <fullName evidence="1">Uncharacterized protein</fullName>
    </submittedName>
</protein>
<reference evidence="1" key="1">
    <citation type="journal article" date="2019" name="bioRxiv">
        <title>The Genome of the Zebra Mussel, Dreissena polymorpha: A Resource for Invasive Species Research.</title>
        <authorList>
            <person name="McCartney M.A."/>
            <person name="Auch B."/>
            <person name="Kono T."/>
            <person name="Mallez S."/>
            <person name="Zhang Y."/>
            <person name="Obille A."/>
            <person name="Becker A."/>
            <person name="Abrahante J.E."/>
            <person name="Garbe J."/>
            <person name="Badalamenti J.P."/>
            <person name="Herman A."/>
            <person name="Mangelson H."/>
            <person name="Liachko I."/>
            <person name="Sullivan S."/>
            <person name="Sone E.D."/>
            <person name="Koren S."/>
            <person name="Silverstein K.A.T."/>
            <person name="Beckman K.B."/>
            <person name="Gohl D.M."/>
        </authorList>
    </citation>
    <scope>NUCLEOTIDE SEQUENCE</scope>
    <source>
        <strain evidence="1">Duluth1</strain>
        <tissue evidence="1">Whole animal</tissue>
    </source>
</reference>
<dbReference type="EMBL" id="JAIWYP010000001">
    <property type="protein sequence ID" value="KAH3885876.1"/>
    <property type="molecule type" value="Genomic_DNA"/>
</dbReference>
<name>A0A9D4N0F9_DREPO</name>
<dbReference type="AlphaFoldDB" id="A0A9D4N0F9"/>
<keyword evidence="2" id="KW-1185">Reference proteome</keyword>
<evidence type="ECO:0000313" key="2">
    <source>
        <dbReference type="Proteomes" id="UP000828390"/>
    </source>
</evidence>
<reference evidence="1" key="2">
    <citation type="submission" date="2020-11" db="EMBL/GenBank/DDBJ databases">
        <authorList>
            <person name="McCartney M.A."/>
            <person name="Auch B."/>
            <person name="Kono T."/>
            <person name="Mallez S."/>
            <person name="Becker A."/>
            <person name="Gohl D.M."/>
            <person name="Silverstein K.A.T."/>
            <person name="Koren S."/>
            <person name="Bechman K.B."/>
            <person name="Herman A."/>
            <person name="Abrahante J.E."/>
            <person name="Garbe J."/>
        </authorList>
    </citation>
    <scope>NUCLEOTIDE SEQUENCE</scope>
    <source>
        <strain evidence="1">Duluth1</strain>
        <tissue evidence="1">Whole animal</tissue>
    </source>
</reference>
<organism evidence="1 2">
    <name type="scientific">Dreissena polymorpha</name>
    <name type="common">Zebra mussel</name>
    <name type="synonym">Mytilus polymorpha</name>
    <dbReference type="NCBI Taxonomy" id="45954"/>
    <lineage>
        <taxon>Eukaryota</taxon>
        <taxon>Metazoa</taxon>
        <taxon>Spiralia</taxon>
        <taxon>Lophotrochozoa</taxon>
        <taxon>Mollusca</taxon>
        <taxon>Bivalvia</taxon>
        <taxon>Autobranchia</taxon>
        <taxon>Heteroconchia</taxon>
        <taxon>Euheterodonta</taxon>
        <taxon>Imparidentia</taxon>
        <taxon>Neoheterodontei</taxon>
        <taxon>Myida</taxon>
        <taxon>Dreissenoidea</taxon>
        <taxon>Dreissenidae</taxon>
        <taxon>Dreissena</taxon>
    </lineage>
</organism>
<accession>A0A9D4N0F9</accession>